<sequence>MSSLAQHVQLEKTTCLSRCSYPE</sequence>
<accession>A0A0E9QH42</accession>
<proteinExistence type="predicted"/>
<reference evidence="1" key="1">
    <citation type="submission" date="2014-11" db="EMBL/GenBank/DDBJ databases">
        <authorList>
            <person name="Amaro Gonzalez C."/>
        </authorList>
    </citation>
    <scope>NUCLEOTIDE SEQUENCE</scope>
</reference>
<dbReference type="AlphaFoldDB" id="A0A0E9QH42"/>
<reference evidence="1" key="2">
    <citation type="journal article" date="2015" name="Fish Shellfish Immunol.">
        <title>Early steps in the European eel (Anguilla anguilla)-Vibrio vulnificus interaction in the gills: Role of the RtxA13 toxin.</title>
        <authorList>
            <person name="Callol A."/>
            <person name="Pajuelo D."/>
            <person name="Ebbesson L."/>
            <person name="Teles M."/>
            <person name="MacKenzie S."/>
            <person name="Amaro C."/>
        </authorList>
    </citation>
    <scope>NUCLEOTIDE SEQUENCE</scope>
</reference>
<organism evidence="1">
    <name type="scientific">Anguilla anguilla</name>
    <name type="common">European freshwater eel</name>
    <name type="synonym">Muraena anguilla</name>
    <dbReference type="NCBI Taxonomy" id="7936"/>
    <lineage>
        <taxon>Eukaryota</taxon>
        <taxon>Metazoa</taxon>
        <taxon>Chordata</taxon>
        <taxon>Craniata</taxon>
        <taxon>Vertebrata</taxon>
        <taxon>Euteleostomi</taxon>
        <taxon>Actinopterygii</taxon>
        <taxon>Neopterygii</taxon>
        <taxon>Teleostei</taxon>
        <taxon>Anguilliformes</taxon>
        <taxon>Anguillidae</taxon>
        <taxon>Anguilla</taxon>
    </lineage>
</organism>
<protein>
    <submittedName>
        <fullName evidence="1">Uncharacterized protein</fullName>
    </submittedName>
</protein>
<evidence type="ECO:0000313" key="1">
    <source>
        <dbReference type="EMBL" id="JAH15777.1"/>
    </source>
</evidence>
<dbReference type="EMBL" id="GBXM01092800">
    <property type="protein sequence ID" value="JAH15777.1"/>
    <property type="molecule type" value="Transcribed_RNA"/>
</dbReference>
<name>A0A0E9QH42_ANGAN</name>